<proteinExistence type="predicted"/>
<dbReference type="Gene3D" id="3.90.25.10">
    <property type="entry name" value="UDP-galactose 4-epimerase, domain 1"/>
    <property type="match status" value="1"/>
</dbReference>
<dbReference type="Pfam" id="PF16363">
    <property type="entry name" value="GDP_Man_Dehyd"/>
    <property type="match status" value="1"/>
</dbReference>
<dbReference type="Gene3D" id="3.40.50.720">
    <property type="entry name" value="NAD(P)-binding Rossmann-like Domain"/>
    <property type="match status" value="1"/>
</dbReference>
<dbReference type="AlphaFoldDB" id="A0A1F6AXP8"/>
<dbReference type="STRING" id="1798396.A2973_00660"/>
<organism evidence="2 3">
    <name type="scientific">Candidatus Gottesmanbacteria bacterium RIFCSPLOWO2_01_FULL_49_10</name>
    <dbReference type="NCBI Taxonomy" id="1798396"/>
    <lineage>
        <taxon>Bacteria</taxon>
        <taxon>Candidatus Gottesmaniibacteriota</taxon>
    </lineage>
</organism>
<evidence type="ECO:0000313" key="2">
    <source>
        <dbReference type="EMBL" id="OGG29097.1"/>
    </source>
</evidence>
<dbReference type="InterPro" id="IPR016040">
    <property type="entry name" value="NAD(P)-bd_dom"/>
</dbReference>
<evidence type="ECO:0000259" key="1">
    <source>
        <dbReference type="Pfam" id="PF16363"/>
    </source>
</evidence>
<protein>
    <recommendedName>
        <fullName evidence="1">NAD(P)-binding domain-containing protein</fullName>
    </recommendedName>
</protein>
<sequence>MGMSPDNSNCLITGGTGFIGSHLVEELVRRKNRVTVIDTNLLPRSWFLLNGLDKKTNLLRVDVRDRHAISAIIKKLEPLYVFHFAARAIVEEVYQNPQEALETNIMGTVNILEAARACHNLRCVLVTSSDKAYGKKEGKYRESDALKGDHPYEVSKSAADLIAYSYYKTYGLPVTITRFGNVYGEGDLHFSRIIPGIMMALVTDKTLAIRSNGKFVRDYVYVKDIVNGCMRLAEEADKTTGDAFNFGSHETLSVIDLIKKVQKLLNKKIKYEILNCTQNEIPSQSLDFTKITRVISWKPTWSLEKSISNIFEFYKKFYEMSSLQ</sequence>
<dbReference type="PANTHER" id="PTHR43000">
    <property type="entry name" value="DTDP-D-GLUCOSE 4,6-DEHYDRATASE-RELATED"/>
    <property type="match status" value="1"/>
</dbReference>
<evidence type="ECO:0000313" key="3">
    <source>
        <dbReference type="Proteomes" id="UP000176409"/>
    </source>
</evidence>
<gene>
    <name evidence="2" type="ORF">A2973_00660</name>
</gene>
<dbReference type="EMBL" id="MFJZ01000058">
    <property type="protein sequence ID" value="OGG29097.1"/>
    <property type="molecule type" value="Genomic_DNA"/>
</dbReference>
<accession>A0A1F6AXP8</accession>
<dbReference type="Proteomes" id="UP000176409">
    <property type="component" value="Unassembled WGS sequence"/>
</dbReference>
<feature type="domain" description="NAD(P)-binding" evidence="1">
    <location>
        <begin position="11"/>
        <end position="308"/>
    </location>
</feature>
<reference evidence="2 3" key="1">
    <citation type="journal article" date="2016" name="Nat. Commun.">
        <title>Thousands of microbial genomes shed light on interconnected biogeochemical processes in an aquifer system.</title>
        <authorList>
            <person name="Anantharaman K."/>
            <person name="Brown C.T."/>
            <person name="Hug L.A."/>
            <person name="Sharon I."/>
            <person name="Castelle C.J."/>
            <person name="Probst A.J."/>
            <person name="Thomas B.C."/>
            <person name="Singh A."/>
            <person name="Wilkins M.J."/>
            <person name="Karaoz U."/>
            <person name="Brodie E.L."/>
            <person name="Williams K.H."/>
            <person name="Hubbard S.S."/>
            <person name="Banfield J.F."/>
        </authorList>
    </citation>
    <scope>NUCLEOTIDE SEQUENCE [LARGE SCALE GENOMIC DNA]</scope>
</reference>
<dbReference type="InterPro" id="IPR036291">
    <property type="entry name" value="NAD(P)-bd_dom_sf"/>
</dbReference>
<comment type="caution">
    <text evidence="2">The sequence shown here is derived from an EMBL/GenBank/DDBJ whole genome shotgun (WGS) entry which is preliminary data.</text>
</comment>
<name>A0A1F6AXP8_9BACT</name>
<dbReference type="SUPFAM" id="SSF51735">
    <property type="entry name" value="NAD(P)-binding Rossmann-fold domains"/>
    <property type="match status" value="1"/>
</dbReference>